<feature type="signal peptide" evidence="9">
    <location>
        <begin position="1"/>
        <end position="18"/>
    </location>
</feature>
<keyword evidence="13" id="KW-1185">Reference proteome</keyword>
<feature type="chain" id="PRO_5035803935" description="Peptidoglycan-recognition protein" evidence="9">
    <location>
        <begin position="19"/>
        <end position="231"/>
    </location>
</feature>
<evidence type="ECO:0000313" key="12">
    <source>
        <dbReference type="EMBL" id="CAG9104129.1"/>
    </source>
</evidence>
<reference evidence="12" key="1">
    <citation type="submission" date="2020-11" db="EMBL/GenBank/DDBJ databases">
        <authorList>
            <person name="Whiteford S."/>
        </authorList>
    </citation>
    <scope>NUCLEOTIDE SEQUENCE</scope>
</reference>
<evidence type="ECO:0000259" key="11">
    <source>
        <dbReference type="SMART" id="SM00701"/>
    </source>
</evidence>
<keyword evidence="5 7" id="KW-0391">Immunity</keyword>
<dbReference type="PANTHER" id="PTHR11022">
    <property type="entry name" value="PEPTIDOGLYCAN RECOGNITION PROTEIN"/>
    <property type="match status" value="1"/>
</dbReference>
<dbReference type="PANTHER" id="PTHR11022:SF77">
    <property type="entry name" value="PEPTIDOGLYCAN-RECOGNITION PROTEIN LB"/>
    <property type="match status" value="1"/>
</dbReference>
<dbReference type="InterPro" id="IPR015510">
    <property type="entry name" value="PGRP"/>
</dbReference>
<evidence type="ECO:0000313" key="13">
    <source>
        <dbReference type="Proteomes" id="UP000653454"/>
    </source>
</evidence>
<accession>A0A8S4DRH1</accession>
<evidence type="ECO:0000259" key="10">
    <source>
        <dbReference type="SMART" id="SM00644"/>
    </source>
</evidence>
<evidence type="ECO:0000256" key="6">
    <source>
        <dbReference type="ARBA" id="ARBA00023157"/>
    </source>
</evidence>
<dbReference type="CDD" id="cd06583">
    <property type="entry name" value="PGRP"/>
    <property type="match status" value="1"/>
</dbReference>
<dbReference type="InterPro" id="IPR006619">
    <property type="entry name" value="PGRP_domain_met/bac"/>
</dbReference>
<dbReference type="PIRSF" id="PIRSF037945">
    <property type="entry name" value="PGRPs"/>
    <property type="match status" value="1"/>
</dbReference>
<sequence>MALNLVFIVISLISSANMLPCNDEPSINEVQDHFAYTPRRQWRAREPTERRPLARPAPYVVLHHSFTPPACGDPAQCQEAMRVMQNMHMDGHGWADIGYNFAVGGDGAVYEGRGWALLGAHALHFNTVSLGVCLIGDWSDSLPPRNQLKAVQALIAEGVARGAITPNYRLVGHRQVRANTSCPGDALFNHIQTWKQYSAFPASWKDLVDVPELPARDKDVVRRSMESGKNG</sequence>
<comment type="similarity">
    <text evidence="1 7">Belongs to the N-acetylmuramoyl-L-alanine amidase 2 family.</text>
</comment>
<organism evidence="12 13">
    <name type="scientific">Plutella xylostella</name>
    <name type="common">Diamondback moth</name>
    <name type="synonym">Plutella maculipennis</name>
    <dbReference type="NCBI Taxonomy" id="51655"/>
    <lineage>
        <taxon>Eukaryota</taxon>
        <taxon>Metazoa</taxon>
        <taxon>Ecdysozoa</taxon>
        <taxon>Arthropoda</taxon>
        <taxon>Hexapoda</taxon>
        <taxon>Insecta</taxon>
        <taxon>Pterygota</taxon>
        <taxon>Neoptera</taxon>
        <taxon>Endopterygota</taxon>
        <taxon>Lepidoptera</taxon>
        <taxon>Glossata</taxon>
        <taxon>Ditrysia</taxon>
        <taxon>Yponomeutoidea</taxon>
        <taxon>Plutellidae</taxon>
        <taxon>Plutella</taxon>
    </lineage>
</organism>
<keyword evidence="6" id="KW-1015">Disulfide bond</keyword>
<dbReference type="AlphaFoldDB" id="A0A8S4DRH1"/>
<evidence type="ECO:0000256" key="2">
    <source>
        <dbReference type="ARBA" id="ARBA00011245"/>
    </source>
</evidence>
<dbReference type="EMBL" id="CAJHNJ030000008">
    <property type="protein sequence ID" value="CAG9104129.1"/>
    <property type="molecule type" value="Genomic_DNA"/>
</dbReference>
<dbReference type="SMART" id="SM00644">
    <property type="entry name" value="Ami_2"/>
    <property type="match status" value="1"/>
</dbReference>
<proteinExistence type="inferred from homology"/>
<dbReference type="SMART" id="SM00701">
    <property type="entry name" value="PGRP"/>
    <property type="match status" value="1"/>
</dbReference>
<dbReference type="InterPro" id="IPR002502">
    <property type="entry name" value="Amidase_domain"/>
</dbReference>
<evidence type="ECO:0000256" key="3">
    <source>
        <dbReference type="ARBA" id="ARBA00022588"/>
    </source>
</evidence>
<evidence type="ECO:0000256" key="4">
    <source>
        <dbReference type="ARBA" id="ARBA00022729"/>
    </source>
</evidence>
<dbReference type="GO" id="GO:0042834">
    <property type="term" value="F:peptidoglycan binding"/>
    <property type="evidence" value="ECO:0007669"/>
    <property type="project" value="InterPro"/>
</dbReference>
<comment type="subunit">
    <text evidence="2">Monomer.</text>
</comment>
<dbReference type="InterPro" id="IPR036505">
    <property type="entry name" value="Amidase/PGRP_sf"/>
</dbReference>
<protein>
    <recommendedName>
        <fullName evidence="7">Peptidoglycan-recognition protein</fullName>
    </recommendedName>
</protein>
<comment type="caution">
    <text evidence="12">The sequence shown here is derived from an EMBL/GenBank/DDBJ whole genome shotgun (WGS) entry which is preliminary data.</text>
</comment>
<evidence type="ECO:0000256" key="8">
    <source>
        <dbReference type="PIRSR" id="PIRSR037945-1"/>
    </source>
</evidence>
<dbReference type="GO" id="GO:0008270">
    <property type="term" value="F:zinc ion binding"/>
    <property type="evidence" value="ECO:0007669"/>
    <property type="project" value="InterPro"/>
</dbReference>
<keyword evidence="3 7" id="KW-0399">Innate immunity</keyword>
<feature type="domain" description="Peptidoglycan recognition protein family" evidence="11">
    <location>
        <begin position="34"/>
        <end position="177"/>
    </location>
</feature>
<feature type="domain" description="N-acetylmuramoyl-L-alanine amidase" evidence="10">
    <location>
        <begin position="45"/>
        <end position="184"/>
    </location>
</feature>
<dbReference type="Gene3D" id="3.40.80.10">
    <property type="entry name" value="Peptidoglycan recognition protein-like"/>
    <property type="match status" value="1"/>
</dbReference>
<evidence type="ECO:0000256" key="1">
    <source>
        <dbReference type="ARBA" id="ARBA00007553"/>
    </source>
</evidence>
<dbReference type="FunFam" id="3.40.80.10:FF:000001">
    <property type="entry name" value="Peptidoglycan recognition protein 1"/>
    <property type="match status" value="1"/>
</dbReference>
<keyword evidence="4 9" id="KW-0732">Signal</keyword>
<dbReference type="GO" id="GO:0045087">
    <property type="term" value="P:innate immune response"/>
    <property type="evidence" value="ECO:0007669"/>
    <property type="project" value="UniProtKB-KW"/>
</dbReference>
<name>A0A8S4DRH1_PLUXY</name>
<dbReference type="InterPro" id="IPR017331">
    <property type="entry name" value="Peptidoglycan_recognition"/>
</dbReference>
<dbReference type="Proteomes" id="UP000653454">
    <property type="component" value="Unassembled WGS sequence"/>
</dbReference>
<evidence type="ECO:0000256" key="5">
    <source>
        <dbReference type="ARBA" id="ARBA00022859"/>
    </source>
</evidence>
<gene>
    <name evidence="12" type="ORF">PLXY2_LOCUS3083</name>
</gene>
<feature type="disulfide bond" evidence="8">
    <location>
        <begin position="71"/>
        <end position="77"/>
    </location>
</feature>
<dbReference type="GO" id="GO:0009253">
    <property type="term" value="P:peptidoglycan catabolic process"/>
    <property type="evidence" value="ECO:0007669"/>
    <property type="project" value="InterPro"/>
</dbReference>
<evidence type="ECO:0000256" key="7">
    <source>
        <dbReference type="PIRNR" id="PIRNR037945"/>
    </source>
</evidence>
<dbReference type="Pfam" id="PF01510">
    <property type="entry name" value="Amidase_2"/>
    <property type="match status" value="1"/>
</dbReference>
<dbReference type="GO" id="GO:0008745">
    <property type="term" value="F:N-acetylmuramoyl-L-alanine amidase activity"/>
    <property type="evidence" value="ECO:0007669"/>
    <property type="project" value="InterPro"/>
</dbReference>
<dbReference type="SUPFAM" id="SSF55846">
    <property type="entry name" value="N-acetylmuramoyl-L-alanine amidase-like"/>
    <property type="match status" value="1"/>
</dbReference>
<evidence type="ECO:0000256" key="9">
    <source>
        <dbReference type="SAM" id="SignalP"/>
    </source>
</evidence>